<dbReference type="AlphaFoldDB" id="A0A261G169"/>
<dbReference type="Pfam" id="PF07944">
    <property type="entry name" value="Beta-AFase-like_GH127_cat"/>
    <property type="match status" value="1"/>
</dbReference>
<dbReference type="GO" id="GO:0005975">
    <property type="term" value="P:carbohydrate metabolic process"/>
    <property type="evidence" value="ECO:0007669"/>
    <property type="project" value="InterPro"/>
</dbReference>
<dbReference type="GeneID" id="98296553"/>
<dbReference type="InterPro" id="IPR008928">
    <property type="entry name" value="6-hairpin_glycosidase_sf"/>
</dbReference>
<dbReference type="Proteomes" id="UP000216451">
    <property type="component" value="Unassembled WGS sequence"/>
</dbReference>
<dbReference type="Pfam" id="PF20736">
    <property type="entry name" value="Glyco_hydro127M"/>
    <property type="match status" value="1"/>
</dbReference>
<evidence type="ECO:0000313" key="5">
    <source>
        <dbReference type="Proteomes" id="UP000216451"/>
    </source>
</evidence>
<reference evidence="4 5" key="1">
    <citation type="journal article" date="2017" name="BMC Genomics">
        <title>Comparative genomic and phylogenomic analyses of the Bifidobacteriaceae family.</title>
        <authorList>
            <person name="Lugli G.A."/>
            <person name="Milani C."/>
            <person name="Turroni F."/>
            <person name="Duranti S."/>
            <person name="Mancabelli L."/>
            <person name="Mangifesta M."/>
            <person name="Ferrario C."/>
            <person name="Modesto M."/>
            <person name="Mattarelli P."/>
            <person name="Jiri K."/>
            <person name="van Sinderen D."/>
            <person name="Ventura M."/>
        </authorList>
    </citation>
    <scope>NUCLEOTIDE SEQUENCE [LARGE SCALE GENOMIC DNA]</scope>
    <source>
        <strain evidence="4 5">LMG 28769</strain>
    </source>
</reference>
<name>A0A261G169_9BIFI</name>
<dbReference type="InterPro" id="IPR049174">
    <property type="entry name" value="Beta-AFase-like"/>
</dbReference>
<keyword evidence="5" id="KW-1185">Reference proteome</keyword>
<protein>
    <recommendedName>
        <fullName evidence="6">Glycosyhydrolase</fullName>
    </recommendedName>
</protein>
<sequence>MNTTFMKHATTPSSHQPTVRLKSTFWKHYQELIAQEVLPYQWAVMSDETGVSMADDPGGNNEFGREKSHVLANLRIAAGLETGEHYGFPFQDTDLYKWIEAAAYIMRQREEPQLRRLVDSAIDLIAKAQCSDGYLDSFIQITAPTRRFARLRESHELYTMGHFIEAAVACHESTGYDKALNVAIRMADCIDRAFGPEDGKIHGSDGHPEIELALSRLYEVTGEQRYIDLARYLLDVRGQDPDFYDRQDKADGSKPFIPGMSQFPKSYYQAAEPIREQKHADGHAVRVGYLCTGLANVARLTGDAELADVARRLWDDIIRKRMYITGNVGSTRVGESFTYDYDLPNETMYGESCASVSMAFFARSMMNLQPAGLYGDIVEKELFNGALAGMSLDGKHFFYVNPLEADPQASAIDGNPDRHHVLCQRADWFGCACCPSNIARLIASVEDYIYTTKLSHNGDILTIYSSQFIANSASFEDGIAVDQRSDFPWNGHIEYSISVPAAATSVDFAIRIPQWSQSEASAVVSVDGSVIDATPGIDGFVHVSVASGATVHIECDVDMRVKLMEASTRVRHDIGKVAVMRGPIVFCAEEADNQGPLWLHRISVDSWAKMLETNKVDEHYDEDLLDGVEVISMPDQMRTLSSTEDDLYQPVSNDTDSETSFADSRLTLIPYYSWANRGRGRMQVWFDSNR</sequence>
<feature type="domain" description="Non-reducing end beta-L-arabinofuranosidase-like GH127 middle" evidence="2">
    <location>
        <begin position="462"/>
        <end position="559"/>
    </location>
</feature>
<gene>
    <name evidence="4" type="ORF">BAQU_1912</name>
</gene>
<dbReference type="SUPFAM" id="SSF48208">
    <property type="entry name" value="Six-hairpin glycosidases"/>
    <property type="match status" value="1"/>
</dbReference>
<dbReference type="PANTHER" id="PTHR43465">
    <property type="entry name" value="DUF1680 DOMAIN PROTEIN (AFU_ORTHOLOGUE AFUA_1G08910)"/>
    <property type="match status" value="1"/>
</dbReference>
<dbReference type="EMBL" id="MWXA01000009">
    <property type="protein sequence ID" value="OZG65172.1"/>
    <property type="molecule type" value="Genomic_DNA"/>
</dbReference>
<dbReference type="RefSeq" id="WP_244568519.1">
    <property type="nucleotide sequence ID" value="NZ_JBDNSG010000015.1"/>
</dbReference>
<proteinExistence type="predicted"/>
<comment type="caution">
    <text evidence="4">The sequence shown here is derived from an EMBL/GenBank/DDBJ whole genome shotgun (WGS) entry which is preliminary data.</text>
</comment>
<evidence type="ECO:0000313" key="4">
    <source>
        <dbReference type="EMBL" id="OZG65172.1"/>
    </source>
</evidence>
<evidence type="ECO:0000259" key="1">
    <source>
        <dbReference type="Pfam" id="PF07944"/>
    </source>
</evidence>
<dbReference type="InterPro" id="IPR049049">
    <property type="entry name" value="Beta-AFase-like_GH127_C"/>
</dbReference>
<dbReference type="InterPro" id="IPR012878">
    <property type="entry name" value="Beta-AFase-like_GH127_cat"/>
</dbReference>
<dbReference type="PANTHER" id="PTHR43465:SF2">
    <property type="entry name" value="DUF1680 DOMAIN PROTEIN (AFU_ORTHOLOGUE AFUA_1G08910)"/>
    <property type="match status" value="1"/>
</dbReference>
<evidence type="ECO:0008006" key="6">
    <source>
        <dbReference type="Google" id="ProtNLM"/>
    </source>
</evidence>
<evidence type="ECO:0000259" key="2">
    <source>
        <dbReference type="Pfam" id="PF20736"/>
    </source>
</evidence>
<accession>A0A261G169</accession>
<feature type="domain" description="Non-reducing end beta-L-arabinofuranosidase-like GH127 C-terminal" evidence="3">
    <location>
        <begin position="561"/>
        <end position="686"/>
    </location>
</feature>
<evidence type="ECO:0000259" key="3">
    <source>
        <dbReference type="Pfam" id="PF20737"/>
    </source>
</evidence>
<organism evidence="4 5">
    <name type="scientific">Bifidobacterium aquikefiri</name>
    <dbReference type="NCBI Taxonomy" id="1653207"/>
    <lineage>
        <taxon>Bacteria</taxon>
        <taxon>Bacillati</taxon>
        <taxon>Actinomycetota</taxon>
        <taxon>Actinomycetes</taxon>
        <taxon>Bifidobacteriales</taxon>
        <taxon>Bifidobacteriaceae</taxon>
        <taxon>Bifidobacterium</taxon>
    </lineage>
</organism>
<dbReference type="Pfam" id="PF20737">
    <property type="entry name" value="Glyco_hydro127C"/>
    <property type="match status" value="1"/>
</dbReference>
<dbReference type="InterPro" id="IPR049046">
    <property type="entry name" value="Beta-AFase-like_GH127_middle"/>
</dbReference>
<feature type="domain" description="Non-reducing end beta-L-arabinofuranosidase-like GH127 catalytic" evidence="1">
    <location>
        <begin position="19"/>
        <end position="446"/>
    </location>
</feature>